<gene>
    <name evidence="11" type="ORF">PV07_06175</name>
</gene>
<organism evidence="11 12">
    <name type="scientific">Cladophialophora immunda</name>
    <dbReference type="NCBI Taxonomy" id="569365"/>
    <lineage>
        <taxon>Eukaryota</taxon>
        <taxon>Fungi</taxon>
        <taxon>Dikarya</taxon>
        <taxon>Ascomycota</taxon>
        <taxon>Pezizomycotina</taxon>
        <taxon>Eurotiomycetes</taxon>
        <taxon>Chaetothyriomycetidae</taxon>
        <taxon>Chaetothyriales</taxon>
        <taxon>Herpotrichiellaceae</taxon>
        <taxon>Cladophialophora</taxon>
    </lineage>
</organism>
<evidence type="ECO:0000256" key="1">
    <source>
        <dbReference type="ARBA" id="ARBA00011073"/>
    </source>
</evidence>
<reference evidence="11 12" key="1">
    <citation type="submission" date="2015-01" db="EMBL/GenBank/DDBJ databases">
        <title>The Genome Sequence of Cladophialophora immunda CBS83496.</title>
        <authorList>
            <consortium name="The Broad Institute Genomics Platform"/>
            <person name="Cuomo C."/>
            <person name="de Hoog S."/>
            <person name="Gorbushina A."/>
            <person name="Stielow B."/>
            <person name="Teixiera M."/>
            <person name="Abouelleil A."/>
            <person name="Chapman S.B."/>
            <person name="Priest M."/>
            <person name="Young S.K."/>
            <person name="Wortman J."/>
            <person name="Nusbaum C."/>
            <person name="Birren B."/>
        </authorList>
    </citation>
    <scope>NUCLEOTIDE SEQUENCE [LARGE SCALE GENOMIC DNA]</scope>
    <source>
        <strain evidence="11 12">CBS 83496</strain>
    </source>
</reference>
<dbReference type="PANTHER" id="PTHR43399">
    <property type="entry name" value="SUBTILISIN-RELATED"/>
    <property type="match status" value="1"/>
</dbReference>
<evidence type="ECO:0000256" key="6">
    <source>
        <dbReference type="ARBA" id="ARBA00023145"/>
    </source>
</evidence>
<evidence type="ECO:0000256" key="3">
    <source>
        <dbReference type="ARBA" id="ARBA00022729"/>
    </source>
</evidence>
<sequence>MSDDIVINGRTVASSDQQSDATDSNYILVRTTGGPLNKAQKTELKALGVEIQEFVGNENDQLYLCGFKPASLDQIRNLDYISYANIYSPTFVVPDVLQSTTGTPALRTNEESDGTVEVDVLLHHDVKEASDDIVSKIAEAGNVQTSAITVEPGFVRVKVDPEKLDKIAAVDEVRVIHPINERRLFNNVARGILRLDGQGSSKPEYKGKDQIVCVADTGFDRGSPTDVHPAFLGRVKKLNPWGRRRLNLSDDPDGHGTHVCGSVLGSGQHNSQGLIQGGAPEATLMMQSTFSGFDARRRAQLGGIPNDIGRLFDEGYQAGARIHTNSWGTPLSPSGVQNPYDAGAESIDKFVFEHQDMTILFAAGNDGQDSDLDGKVNERSLGAEAAAKNCITVGASENNRPTLQSGEAGRPYTYGGFWRQDFPKNPLRDDHQANNPDGLAAFSSRGPTAENRLKPDLVAPGTAILSARSRNQKFDDEVKIMGDSGDDGYMYLSGTSMATPLVAGCCAVLREALVKNGYRDEEDGVKNPTGSLIKALLVNGAVAVKGQYVPREVNDDDGPNPHSGFGRVDVASSLVDPADKSSGYEIGAIEEDEEPVTFTITAPNNTGPDQPNGDSSTGISGAGTGRTLKVTMAYADLPGAALANDLNLVVVAGGKERHGNQQDAEFDVGAARPFDRRNNVEQVVWPRIPGGKVEVVVKPFRTVSDRVPFAVVWRFY</sequence>
<keyword evidence="3" id="KW-0732">Signal</keyword>
<evidence type="ECO:0000313" key="12">
    <source>
        <dbReference type="Proteomes" id="UP000054466"/>
    </source>
</evidence>
<evidence type="ECO:0000256" key="4">
    <source>
        <dbReference type="ARBA" id="ARBA00022801"/>
    </source>
</evidence>
<dbReference type="PRINTS" id="PR00723">
    <property type="entry name" value="SUBTILISIN"/>
</dbReference>
<dbReference type="Gene3D" id="2.60.120.380">
    <property type="match status" value="1"/>
</dbReference>
<feature type="region of interest" description="Disordered" evidence="9">
    <location>
        <begin position="421"/>
        <end position="454"/>
    </location>
</feature>
<dbReference type="PROSITE" id="PS51892">
    <property type="entry name" value="SUBTILASE"/>
    <property type="match status" value="1"/>
</dbReference>
<keyword evidence="2 8" id="KW-0645">Protease</keyword>
<evidence type="ECO:0000256" key="7">
    <source>
        <dbReference type="PIRSR" id="PIRSR615500-1"/>
    </source>
</evidence>
<dbReference type="Proteomes" id="UP000054466">
    <property type="component" value="Unassembled WGS sequence"/>
</dbReference>
<dbReference type="GO" id="GO:0004252">
    <property type="term" value="F:serine-type endopeptidase activity"/>
    <property type="evidence" value="ECO:0007669"/>
    <property type="project" value="UniProtKB-UniRule"/>
</dbReference>
<accession>A0A0D2AYR8</accession>
<dbReference type="AlphaFoldDB" id="A0A0D2AYR8"/>
<evidence type="ECO:0000256" key="9">
    <source>
        <dbReference type="SAM" id="MobiDB-lite"/>
    </source>
</evidence>
<evidence type="ECO:0000256" key="2">
    <source>
        <dbReference type="ARBA" id="ARBA00022670"/>
    </source>
</evidence>
<dbReference type="SUPFAM" id="SSF49785">
    <property type="entry name" value="Galactose-binding domain-like"/>
    <property type="match status" value="1"/>
</dbReference>
<keyword evidence="6" id="KW-0865">Zymogen</keyword>
<dbReference type="HOGENOM" id="CLU_011786_1_0_1"/>
<evidence type="ECO:0000259" key="10">
    <source>
        <dbReference type="Pfam" id="PF00082"/>
    </source>
</evidence>
<keyword evidence="4 8" id="KW-0378">Hydrolase</keyword>
<evidence type="ECO:0000256" key="5">
    <source>
        <dbReference type="ARBA" id="ARBA00022825"/>
    </source>
</evidence>
<dbReference type="VEuPathDB" id="FungiDB:PV07_06175"/>
<dbReference type="InterPro" id="IPR015500">
    <property type="entry name" value="Peptidase_S8_subtilisin-rel"/>
</dbReference>
<keyword evidence="5 8" id="KW-0720">Serine protease</keyword>
<dbReference type="PANTHER" id="PTHR43399:SF4">
    <property type="entry name" value="CELL WALL-ASSOCIATED PROTEASE"/>
    <property type="match status" value="1"/>
</dbReference>
<protein>
    <recommendedName>
        <fullName evidence="10">Peptidase S8/S53 domain-containing protein</fullName>
    </recommendedName>
</protein>
<dbReference type="InterPro" id="IPR008979">
    <property type="entry name" value="Galactose-bd-like_sf"/>
</dbReference>
<dbReference type="InterPro" id="IPR036852">
    <property type="entry name" value="Peptidase_S8/S53_dom_sf"/>
</dbReference>
<dbReference type="CDD" id="cd04842">
    <property type="entry name" value="Peptidases_S8_Kp43_protease"/>
    <property type="match status" value="1"/>
</dbReference>
<dbReference type="PROSITE" id="PS00137">
    <property type="entry name" value="SUBTILASE_HIS"/>
    <property type="match status" value="1"/>
</dbReference>
<dbReference type="Gene3D" id="3.40.50.200">
    <property type="entry name" value="Peptidase S8/S53 domain"/>
    <property type="match status" value="1"/>
</dbReference>
<dbReference type="RefSeq" id="XP_016250648.1">
    <property type="nucleotide sequence ID" value="XM_016393129.1"/>
</dbReference>
<proteinExistence type="inferred from homology"/>
<dbReference type="InterPro" id="IPR023828">
    <property type="entry name" value="Peptidase_S8_Ser-AS"/>
</dbReference>
<comment type="similarity">
    <text evidence="1 8">Belongs to the peptidase S8 family.</text>
</comment>
<dbReference type="PROSITE" id="PS00138">
    <property type="entry name" value="SUBTILASE_SER"/>
    <property type="match status" value="1"/>
</dbReference>
<name>A0A0D2AYR8_9EURO</name>
<dbReference type="GeneID" id="27345369"/>
<dbReference type="InterPro" id="IPR034058">
    <property type="entry name" value="TagA/B/C/D_pept_dom"/>
</dbReference>
<feature type="active site" description="Charge relay system" evidence="7 8">
    <location>
        <position position="496"/>
    </location>
</feature>
<dbReference type="InterPro" id="IPR000209">
    <property type="entry name" value="Peptidase_S8/S53_dom"/>
</dbReference>
<dbReference type="OrthoDB" id="3556949at2759"/>
<dbReference type="InterPro" id="IPR022398">
    <property type="entry name" value="Peptidase_S8_His-AS"/>
</dbReference>
<dbReference type="SUPFAM" id="SSF52743">
    <property type="entry name" value="Subtilisin-like"/>
    <property type="match status" value="1"/>
</dbReference>
<keyword evidence="12" id="KW-1185">Reference proteome</keyword>
<dbReference type="GO" id="GO:0006508">
    <property type="term" value="P:proteolysis"/>
    <property type="evidence" value="ECO:0007669"/>
    <property type="project" value="UniProtKB-KW"/>
</dbReference>
<dbReference type="EMBL" id="KN847042">
    <property type="protein sequence ID" value="KIW30432.1"/>
    <property type="molecule type" value="Genomic_DNA"/>
</dbReference>
<dbReference type="InterPro" id="IPR051048">
    <property type="entry name" value="Peptidase_S8/S53_subtilisin"/>
</dbReference>
<dbReference type="Pfam" id="PF00082">
    <property type="entry name" value="Peptidase_S8"/>
    <property type="match status" value="1"/>
</dbReference>
<feature type="active site" description="Charge relay system" evidence="7 8">
    <location>
        <position position="216"/>
    </location>
</feature>
<feature type="active site" description="Charge relay system" evidence="7 8">
    <location>
        <position position="255"/>
    </location>
</feature>
<dbReference type="STRING" id="569365.A0A0D2AYR8"/>
<feature type="domain" description="Peptidase S8/S53" evidence="10">
    <location>
        <begin position="207"/>
        <end position="552"/>
    </location>
</feature>
<evidence type="ECO:0000313" key="11">
    <source>
        <dbReference type="EMBL" id="KIW30432.1"/>
    </source>
</evidence>
<evidence type="ECO:0000256" key="8">
    <source>
        <dbReference type="PROSITE-ProRule" id="PRU01240"/>
    </source>
</evidence>